<organism evidence="1">
    <name type="scientific">marine sediment metagenome</name>
    <dbReference type="NCBI Taxonomy" id="412755"/>
    <lineage>
        <taxon>unclassified sequences</taxon>
        <taxon>metagenomes</taxon>
        <taxon>ecological metagenomes</taxon>
    </lineage>
</organism>
<sequence>MALNYDYIQAQVQEKYLPGFANNIYESSALLTTLRNDGRVSVRGGERITEGVTYAKNTARGTYSEYDAVDTSPAQKRTRARFEWGHYYVTLSLAKTSELRVSGDNAVMSLLASEMESAELDMKDQLGDDIFTGVAVDGIVGLVSAINTTNTYGAISGNDYSWWRSTLDATAHTIANLKTASSTSYIMTLLATAWANCTHNGSSPNLVVTTWDMFGIIEAVLQAQATYEQLNARSQAIAQSGFRVIQYRGVPIVPDEKCPAYSLYVLNTNFLKLYVHPDDDFEFSGFVKPGNQLVRVGQITWSGQIGVTSRWAFQRFSSVGAS</sequence>
<protein>
    <recommendedName>
        <fullName evidence="2">Phage major capsid protein</fullName>
    </recommendedName>
</protein>
<evidence type="ECO:0008006" key="2">
    <source>
        <dbReference type="Google" id="ProtNLM"/>
    </source>
</evidence>
<dbReference type="InterPro" id="IPR049718">
    <property type="entry name" value="AKO59007-like"/>
</dbReference>
<dbReference type="NCBIfam" id="NF033394">
    <property type="entry name" value="capsid_maj_Podo"/>
    <property type="match status" value="1"/>
</dbReference>
<dbReference type="AlphaFoldDB" id="A0A0F9N453"/>
<accession>A0A0F9N453</accession>
<proteinExistence type="predicted"/>
<evidence type="ECO:0000313" key="1">
    <source>
        <dbReference type="EMBL" id="KKM76267.1"/>
    </source>
</evidence>
<name>A0A0F9N453_9ZZZZ</name>
<gene>
    <name evidence="1" type="ORF">LCGC14_1381900</name>
</gene>
<comment type="caution">
    <text evidence="1">The sequence shown here is derived from an EMBL/GenBank/DDBJ whole genome shotgun (WGS) entry which is preliminary data.</text>
</comment>
<reference evidence="1" key="1">
    <citation type="journal article" date="2015" name="Nature">
        <title>Complex archaea that bridge the gap between prokaryotes and eukaryotes.</title>
        <authorList>
            <person name="Spang A."/>
            <person name="Saw J.H."/>
            <person name="Jorgensen S.L."/>
            <person name="Zaremba-Niedzwiedzka K."/>
            <person name="Martijn J."/>
            <person name="Lind A.E."/>
            <person name="van Eijk R."/>
            <person name="Schleper C."/>
            <person name="Guy L."/>
            <person name="Ettema T.J."/>
        </authorList>
    </citation>
    <scope>NUCLEOTIDE SEQUENCE</scope>
</reference>
<dbReference type="EMBL" id="LAZR01008839">
    <property type="protein sequence ID" value="KKM76267.1"/>
    <property type="molecule type" value="Genomic_DNA"/>
</dbReference>